<feature type="active site" description="5-glutamyl coenzyme A thioester intermediate" evidence="4">
    <location>
        <position position="331"/>
    </location>
</feature>
<dbReference type="OrthoDB" id="9805230at2"/>
<dbReference type="GO" id="GO:0046952">
    <property type="term" value="P:ketone body catabolic process"/>
    <property type="evidence" value="ECO:0007669"/>
    <property type="project" value="InterPro"/>
</dbReference>
<comment type="similarity">
    <text evidence="1 3">Belongs to the 3-oxoacid CoA-transferase family.</text>
</comment>
<evidence type="ECO:0000313" key="6">
    <source>
        <dbReference type="Proteomes" id="UP000078383"/>
    </source>
</evidence>
<proteinExistence type="inferred from homology"/>
<dbReference type="EC" id="2.8.3.8" evidence="5"/>
<sequence>MYEIMTADEAIRLIRDGDCICVNSFVGIENPIELHEAIYRRYQKMQSPTHLTMISSAGFGVWDDEHNAEGYIREGAVDKLICGHFGAMLSTKKLVLEDRFEAYNLPLGCISHAIRAQAGGLPGALSKVGLDIFVDPRKEGPGINRISIDDSLVRHVEVDGEEFLYYKLPKINIALIKGTAADRKGNITFDDMFMSGDALSICQAVKANRGKVIVQVDRLVDTPSRPRNAIIPGCLVDAIVVAEPEARNEAYTALTGSFEIPYEEWNTWSERLDSVSVKQSKNSTVANIIGKRASKELRVDDIVNIGIGIPEMVSRFARKSGMLDMVTLTVESGGIGGFPVSGEAFGAMIGAASVYDMANQFDLYDNGGLDVCFMGALEVDKEGNVNAHRGPGAFAGIGGFANITAKTPTVVFCFSFTAKGLEVSQKKGIVEIEKEGSISKFVDRVKSISFSARRAIANGQKVLYVTERCVFRLTPKGLKLIEVYPGIDVQKDILDLLPFEVEV</sequence>
<dbReference type="EMBL" id="CZBX01000005">
    <property type="protein sequence ID" value="CUQ86441.1"/>
    <property type="molecule type" value="Genomic_DNA"/>
</dbReference>
<dbReference type="RefSeq" id="WP_015529634.1">
    <property type="nucleotide sequence ID" value="NZ_CABJEY010000003.1"/>
</dbReference>
<dbReference type="InterPro" id="IPR014388">
    <property type="entry name" value="3-oxoacid_CoA-transferase"/>
</dbReference>
<dbReference type="AlphaFoldDB" id="A0A174YL63"/>
<evidence type="ECO:0000313" key="5">
    <source>
        <dbReference type="EMBL" id="CUQ86441.1"/>
    </source>
</evidence>
<dbReference type="Proteomes" id="UP000078383">
    <property type="component" value="Unassembled WGS sequence"/>
</dbReference>
<dbReference type="GO" id="GO:0008775">
    <property type="term" value="F:acetate CoA-transferase activity"/>
    <property type="evidence" value="ECO:0007669"/>
    <property type="project" value="UniProtKB-EC"/>
</dbReference>
<dbReference type="Pfam" id="PF01144">
    <property type="entry name" value="CoA_trans"/>
    <property type="match status" value="2"/>
</dbReference>
<keyword evidence="2 3" id="KW-0808">Transferase</keyword>
<organism evidence="5 6">
    <name type="scientific">[Ruminococcus] torques</name>
    <dbReference type="NCBI Taxonomy" id="33039"/>
    <lineage>
        <taxon>Bacteria</taxon>
        <taxon>Bacillati</taxon>
        <taxon>Bacillota</taxon>
        <taxon>Clostridia</taxon>
        <taxon>Lachnospirales</taxon>
        <taxon>Lachnospiraceae</taxon>
        <taxon>Mediterraneibacter</taxon>
    </lineage>
</organism>
<dbReference type="PANTHER" id="PTHR43293">
    <property type="entry name" value="ACETATE COA-TRANSFERASE YDIF"/>
    <property type="match status" value="1"/>
</dbReference>
<protein>
    <submittedName>
        <fullName evidence="5">Acetate CoA-transferase subunit beta</fullName>
        <ecNumber evidence="5">2.8.3.8</ecNumber>
    </submittedName>
</protein>
<dbReference type="SMART" id="SM00882">
    <property type="entry name" value="CoA_trans"/>
    <property type="match status" value="1"/>
</dbReference>
<evidence type="ECO:0000256" key="4">
    <source>
        <dbReference type="PIRSR" id="PIRSR000858-1"/>
    </source>
</evidence>
<dbReference type="PIRSF" id="PIRSF000858">
    <property type="entry name" value="SCOT-t"/>
    <property type="match status" value="1"/>
</dbReference>
<reference evidence="5 6" key="1">
    <citation type="submission" date="2015-09" db="EMBL/GenBank/DDBJ databases">
        <authorList>
            <consortium name="Pathogen Informatics"/>
        </authorList>
    </citation>
    <scope>NUCLEOTIDE SEQUENCE [LARGE SCALE GENOMIC DNA]</scope>
    <source>
        <strain evidence="5 6">2789STDY5834889</strain>
    </source>
</reference>
<dbReference type="PANTHER" id="PTHR43293:SF1">
    <property type="entry name" value="ACETATE COA-TRANSFERASE YDIF"/>
    <property type="match status" value="1"/>
</dbReference>
<dbReference type="InterPro" id="IPR037171">
    <property type="entry name" value="NagB/RpiA_transferase-like"/>
</dbReference>
<evidence type="ECO:0000256" key="3">
    <source>
        <dbReference type="PIRNR" id="PIRNR000858"/>
    </source>
</evidence>
<dbReference type="Gene3D" id="3.40.1080.10">
    <property type="entry name" value="Glutaconate Coenzyme A-transferase"/>
    <property type="match status" value="2"/>
</dbReference>
<dbReference type="SUPFAM" id="SSF100950">
    <property type="entry name" value="NagB/RpiA/CoA transferase-like"/>
    <property type="match status" value="2"/>
</dbReference>
<accession>A0A174YL63</accession>
<evidence type="ECO:0000256" key="1">
    <source>
        <dbReference type="ARBA" id="ARBA00007154"/>
    </source>
</evidence>
<name>A0A174YL63_9FIRM</name>
<evidence type="ECO:0000256" key="2">
    <source>
        <dbReference type="ARBA" id="ARBA00022679"/>
    </source>
</evidence>
<dbReference type="InterPro" id="IPR004165">
    <property type="entry name" value="CoA_trans_fam_I"/>
</dbReference>
<gene>
    <name evidence="5" type="primary">atoA</name>
    <name evidence="5" type="ORF">ERS852502_01350</name>
</gene>